<name>A0ABS4EPY0_9HYPH</name>
<dbReference type="InterPro" id="IPR046346">
    <property type="entry name" value="Aminoacid_DH-like_N_sf"/>
</dbReference>
<dbReference type="GO" id="GO:0004764">
    <property type="term" value="F:shikimate 3-dehydrogenase (NADP+) activity"/>
    <property type="evidence" value="ECO:0007669"/>
    <property type="project" value="UniProtKB-EC"/>
</dbReference>
<dbReference type="SUPFAM" id="SSF51735">
    <property type="entry name" value="NAD(P)-binding Rossmann-fold domains"/>
    <property type="match status" value="1"/>
</dbReference>
<dbReference type="Gene3D" id="3.40.50.10860">
    <property type="entry name" value="Leucine Dehydrogenase, chain A, domain 1"/>
    <property type="match status" value="1"/>
</dbReference>
<keyword evidence="2 5" id="KW-0560">Oxidoreductase</keyword>
<dbReference type="EC" id="1.1.1.25" evidence="5"/>
<gene>
    <name evidence="5" type="ORF">J2Z75_003527</name>
</gene>
<dbReference type="Proteomes" id="UP000823786">
    <property type="component" value="Unassembled WGS sequence"/>
</dbReference>
<accession>A0ABS4EPY0</accession>
<dbReference type="EMBL" id="JAGGJV010000006">
    <property type="protein sequence ID" value="MBP1860006.1"/>
    <property type="molecule type" value="Genomic_DNA"/>
</dbReference>
<comment type="pathway">
    <text evidence="1">Metabolic intermediate biosynthesis; chorismate biosynthesis; chorismate from D-erythrose 4-phosphate and phosphoenolpyruvate: step 4/7.</text>
</comment>
<dbReference type="RefSeq" id="WP_209854013.1">
    <property type="nucleotide sequence ID" value="NZ_JAGGJV010000006.1"/>
</dbReference>
<dbReference type="Gene3D" id="3.40.50.720">
    <property type="entry name" value="NAD(P)-binding Rossmann-like Domain"/>
    <property type="match status" value="1"/>
</dbReference>
<sequence length="295" mass="31361">MVETRLKPLKAGLIGAGIQASLTPAMHMQEGAAQGFAYDYQLIDLNQRGLTPNSLPDLLNQAEKQGLSGLNITHPCKQLVIPFLDELSDEARALGAVNTVVLKNGRRYGHNTDWWGFAESFRRGLPGAALDAAVQIGAGGAGVATAYAILSLGLKRLTVFDIEPERAAQLAEAMSALFPEAAISACGDLATAMQTASGLIHATPTGMAKYPGVPLPPDLLAAHHWVAEIVYFPLETELLKAARQRGCRVLNGGGMAVFQAVGAFRLFTGQEPDAVRMMQHFDSLTSGNLSSEDPR</sequence>
<evidence type="ECO:0000256" key="2">
    <source>
        <dbReference type="ARBA" id="ARBA00023002"/>
    </source>
</evidence>
<dbReference type="Pfam" id="PF08501">
    <property type="entry name" value="Shikimate_dh_N"/>
    <property type="match status" value="1"/>
</dbReference>
<feature type="domain" description="Shikimate dehydrogenase substrate binding N-terminal" evidence="4">
    <location>
        <begin position="13"/>
        <end position="100"/>
    </location>
</feature>
<keyword evidence="6" id="KW-1185">Reference proteome</keyword>
<dbReference type="InterPro" id="IPR013708">
    <property type="entry name" value="Shikimate_DH-bd_N"/>
</dbReference>
<comment type="caution">
    <text evidence="5">The sequence shown here is derived from an EMBL/GenBank/DDBJ whole genome shotgun (WGS) entry which is preliminary data.</text>
</comment>
<evidence type="ECO:0000256" key="1">
    <source>
        <dbReference type="ARBA" id="ARBA00004871"/>
    </source>
</evidence>
<dbReference type="CDD" id="cd01065">
    <property type="entry name" value="NAD_bind_Shikimate_DH"/>
    <property type="match status" value="1"/>
</dbReference>
<evidence type="ECO:0000313" key="6">
    <source>
        <dbReference type="Proteomes" id="UP000823786"/>
    </source>
</evidence>
<reference evidence="5 6" key="1">
    <citation type="submission" date="2021-03" db="EMBL/GenBank/DDBJ databases">
        <title>Genomic Encyclopedia of Type Strains, Phase IV (KMG-IV): sequencing the most valuable type-strain genomes for metagenomic binning, comparative biology and taxonomic classification.</title>
        <authorList>
            <person name="Goeker M."/>
        </authorList>
    </citation>
    <scope>NUCLEOTIDE SEQUENCE [LARGE SCALE GENOMIC DNA]</scope>
    <source>
        <strain evidence="5 6">DSM 26427</strain>
    </source>
</reference>
<keyword evidence="3" id="KW-0028">Amino-acid biosynthesis</keyword>
<protein>
    <submittedName>
        <fullName evidence="5">Shikimate dehydrogenase</fullName>
        <ecNumber evidence="5">1.1.1.25</ecNumber>
    </submittedName>
</protein>
<dbReference type="InterPro" id="IPR036291">
    <property type="entry name" value="NAD(P)-bd_dom_sf"/>
</dbReference>
<dbReference type="NCBIfam" id="NF009201">
    <property type="entry name" value="PRK12549.1"/>
    <property type="match status" value="1"/>
</dbReference>
<proteinExistence type="predicted"/>
<evidence type="ECO:0000259" key="4">
    <source>
        <dbReference type="Pfam" id="PF08501"/>
    </source>
</evidence>
<dbReference type="PANTHER" id="PTHR21089:SF1">
    <property type="entry name" value="BIFUNCTIONAL 3-DEHYDROQUINATE DEHYDRATASE_SHIKIMATE DEHYDROGENASE, CHLOROPLASTIC"/>
    <property type="match status" value="1"/>
</dbReference>
<dbReference type="PANTHER" id="PTHR21089">
    <property type="entry name" value="SHIKIMATE DEHYDROGENASE"/>
    <property type="match status" value="1"/>
</dbReference>
<dbReference type="InterPro" id="IPR022893">
    <property type="entry name" value="Shikimate_DH_fam"/>
</dbReference>
<organism evidence="5 6">
    <name type="scientific">Rhizobium herbae</name>
    <dbReference type="NCBI Taxonomy" id="508661"/>
    <lineage>
        <taxon>Bacteria</taxon>
        <taxon>Pseudomonadati</taxon>
        <taxon>Pseudomonadota</taxon>
        <taxon>Alphaproteobacteria</taxon>
        <taxon>Hyphomicrobiales</taxon>
        <taxon>Rhizobiaceae</taxon>
        <taxon>Rhizobium/Agrobacterium group</taxon>
        <taxon>Rhizobium</taxon>
    </lineage>
</organism>
<dbReference type="SUPFAM" id="SSF53223">
    <property type="entry name" value="Aminoacid dehydrogenase-like, N-terminal domain"/>
    <property type="match status" value="1"/>
</dbReference>
<keyword evidence="3" id="KW-0057">Aromatic amino acid biosynthesis</keyword>
<evidence type="ECO:0000256" key="3">
    <source>
        <dbReference type="ARBA" id="ARBA00023141"/>
    </source>
</evidence>
<evidence type="ECO:0000313" key="5">
    <source>
        <dbReference type="EMBL" id="MBP1860006.1"/>
    </source>
</evidence>